<proteinExistence type="inferred from homology"/>
<dbReference type="GO" id="GO:0009229">
    <property type="term" value="P:thiamine diphosphate biosynthetic process"/>
    <property type="evidence" value="ECO:0007669"/>
    <property type="project" value="UniProtKB-UniRule"/>
</dbReference>
<dbReference type="UniPathway" id="UPA00060">
    <property type="reaction ID" value="UER00141"/>
</dbReference>
<feature type="compositionally biased region" description="Basic and acidic residues" evidence="13">
    <location>
        <begin position="234"/>
        <end position="253"/>
    </location>
</feature>
<reference evidence="15 18" key="2">
    <citation type="submission" date="2020-05" db="EMBL/GenBank/DDBJ databases">
        <title>MicrobeNet Type strains.</title>
        <authorList>
            <person name="Nicholson A.C."/>
        </authorList>
    </citation>
    <scope>NUCLEOTIDE SEQUENCE [LARGE SCALE GENOMIC DNA]</scope>
    <source>
        <strain evidence="15 18">CCUG 46604</strain>
    </source>
</reference>
<reference evidence="16 17" key="1">
    <citation type="submission" date="2017-09" db="EMBL/GenBank/DDBJ databases">
        <title>Bacterial strain isolated from the female urinary microbiota.</title>
        <authorList>
            <person name="Thomas-White K."/>
            <person name="Kumar N."/>
            <person name="Forster S."/>
            <person name="Putonti C."/>
            <person name="Lawley T."/>
            <person name="Wolfe A.J."/>
        </authorList>
    </citation>
    <scope>NUCLEOTIDE SEQUENCE [LARGE SCALE GENOMIC DNA]</scope>
    <source>
        <strain evidence="16 17">UMB0680</strain>
    </source>
</reference>
<comment type="catalytic activity">
    <reaction evidence="8 10 11">
        <text>2-(2-carboxy-4-methylthiazol-5-yl)ethyl phosphate + 4-amino-2-methyl-5-(diphosphooxymethyl)pyrimidine + 2 H(+) = thiamine phosphate + CO2 + diphosphate</text>
        <dbReference type="Rhea" id="RHEA:47848"/>
        <dbReference type="ChEBI" id="CHEBI:15378"/>
        <dbReference type="ChEBI" id="CHEBI:16526"/>
        <dbReference type="ChEBI" id="CHEBI:33019"/>
        <dbReference type="ChEBI" id="CHEBI:37575"/>
        <dbReference type="ChEBI" id="CHEBI:57841"/>
        <dbReference type="ChEBI" id="CHEBI:62890"/>
        <dbReference type="EC" id="2.5.1.3"/>
    </reaction>
</comment>
<keyword evidence="4 10" id="KW-0479">Metal-binding</keyword>
<dbReference type="NCBIfam" id="TIGR00693">
    <property type="entry name" value="thiE"/>
    <property type="match status" value="1"/>
</dbReference>
<evidence type="ECO:0000256" key="12">
    <source>
        <dbReference type="RuleBase" id="RU004253"/>
    </source>
</evidence>
<dbReference type="InterPro" id="IPR022998">
    <property type="entry name" value="ThiamineP_synth_TenI"/>
</dbReference>
<evidence type="ECO:0000256" key="8">
    <source>
        <dbReference type="ARBA" id="ARBA00047851"/>
    </source>
</evidence>
<comment type="cofactor">
    <cofactor evidence="10">
        <name>Mg(2+)</name>
        <dbReference type="ChEBI" id="CHEBI:18420"/>
    </cofactor>
    <text evidence="10">Binds 1 Mg(2+) ion per subunit.</text>
</comment>
<feature type="binding site" evidence="10">
    <location>
        <begin position="45"/>
        <end position="49"/>
    </location>
    <ligand>
        <name>4-amino-2-methyl-5-(diphosphooxymethyl)pyrimidine</name>
        <dbReference type="ChEBI" id="CHEBI:57841"/>
    </ligand>
</feature>
<gene>
    <name evidence="10 16" type="primary">thiE</name>
    <name evidence="16" type="ORF">CJ198_06560</name>
    <name evidence="15" type="ORF">HLA91_13305</name>
</gene>
<dbReference type="CDD" id="cd00564">
    <property type="entry name" value="TMP_TenI"/>
    <property type="match status" value="1"/>
</dbReference>
<evidence type="ECO:0000256" key="6">
    <source>
        <dbReference type="ARBA" id="ARBA00022977"/>
    </source>
</evidence>
<comment type="similarity">
    <text evidence="10 11">Belongs to the thiamine-phosphate synthase family.</text>
</comment>
<evidence type="ECO:0000259" key="14">
    <source>
        <dbReference type="Pfam" id="PF02581"/>
    </source>
</evidence>
<feature type="binding site" evidence="10">
    <location>
        <position position="128"/>
    </location>
    <ligand>
        <name>4-amino-2-methyl-5-(diphosphooxymethyl)pyrimidine</name>
        <dbReference type="ChEBI" id="CHEBI:57841"/>
    </ligand>
</feature>
<evidence type="ECO:0000313" key="15">
    <source>
        <dbReference type="EMBL" id="NNG80338.1"/>
    </source>
</evidence>
<name>A0A2N6PH83_9MICO</name>
<feature type="binding site" evidence="10">
    <location>
        <position position="158"/>
    </location>
    <ligand>
        <name>4-amino-2-methyl-5-(diphosphooxymethyl)pyrimidine</name>
        <dbReference type="ChEBI" id="CHEBI:57841"/>
    </ligand>
</feature>
<accession>A0A2N6PH83</accession>
<protein>
    <recommendedName>
        <fullName evidence="10">Thiamine-phosphate synthase</fullName>
        <shortName evidence="10">TP synthase</shortName>
        <shortName evidence="10">TPS</shortName>
        <ecNumber evidence="10">2.5.1.3</ecNumber>
    </recommendedName>
    <alternativeName>
        <fullName evidence="10">Thiamine-phosphate pyrophosphorylase</fullName>
        <shortName evidence="10">TMP pyrophosphorylase</shortName>
        <shortName evidence="10">TMP-PPase</shortName>
    </alternativeName>
</protein>
<evidence type="ECO:0000256" key="2">
    <source>
        <dbReference type="ARBA" id="ARBA00005165"/>
    </source>
</evidence>
<evidence type="ECO:0000256" key="4">
    <source>
        <dbReference type="ARBA" id="ARBA00022723"/>
    </source>
</evidence>
<keyword evidence="6 10" id="KW-0784">Thiamine biosynthesis</keyword>
<evidence type="ECO:0000256" key="10">
    <source>
        <dbReference type="HAMAP-Rule" id="MF_00097"/>
    </source>
</evidence>
<dbReference type="EMBL" id="PNFZ01000003">
    <property type="protein sequence ID" value="PMB98039.1"/>
    <property type="molecule type" value="Genomic_DNA"/>
</dbReference>
<comment type="caution">
    <text evidence="16">The sequence shown here is derived from an EMBL/GenBank/DDBJ whole genome shotgun (WGS) entry which is preliminary data.</text>
</comment>
<evidence type="ECO:0000256" key="1">
    <source>
        <dbReference type="ARBA" id="ARBA00003814"/>
    </source>
</evidence>
<evidence type="ECO:0000256" key="13">
    <source>
        <dbReference type="SAM" id="MobiDB-lite"/>
    </source>
</evidence>
<dbReference type="GO" id="GO:0005737">
    <property type="term" value="C:cytoplasm"/>
    <property type="evidence" value="ECO:0007669"/>
    <property type="project" value="TreeGrafter"/>
</dbReference>
<dbReference type="OrthoDB" id="3243336at2"/>
<evidence type="ECO:0000256" key="5">
    <source>
        <dbReference type="ARBA" id="ARBA00022842"/>
    </source>
</evidence>
<dbReference type="InterPro" id="IPR034291">
    <property type="entry name" value="TMP_synthase"/>
</dbReference>
<feature type="binding site" evidence="10">
    <location>
        <position position="86"/>
    </location>
    <ligand>
        <name>Mg(2+)</name>
        <dbReference type="ChEBI" id="CHEBI:18420"/>
    </ligand>
</feature>
<dbReference type="Pfam" id="PF02581">
    <property type="entry name" value="TMP-TENI"/>
    <property type="match status" value="1"/>
</dbReference>
<dbReference type="AlphaFoldDB" id="A0A2N6PH83"/>
<comment type="catalytic activity">
    <reaction evidence="9 10 11">
        <text>2-[(2R,5Z)-2-carboxy-4-methylthiazol-5(2H)-ylidene]ethyl phosphate + 4-amino-2-methyl-5-(diphosphooxymethyl)pyrimidine + 2 H(+) = thiamine phosphate + CO2 + diphosphate</text>
        <dbReference type="Rhea" id="RHEA:47844"/>
        <dbReference type="ChEBI" id="CHEBI:15378"/>
        <dbReference type="ChEBI" id="CHEBI:16526"/>
        <dbReference type="ChEBI" id="CHEBI:33019"/>
        <dbReference type="ChEBI" id="CHEBI:37575"/>
        <dbReference type="ChEBI" id="CHEBI:57841"/>
        <dbReference type="ChEBI" id="CHEBI:62899"/>
        <dbReference type="EC" id="2.5.1.3"/>
    </reaction>
</comment>
<dbReference type="HAMAP" id="MF_00097">
    <property type="entry name" value="TMP_synthase"/>
    <property type="match status" value="1"/>
</dbReference>
<feature type="binding site" evidence="10">
    <location>
        <position position="109"/>
    </location>
    <ligand>
        <name>Mg(2+)</name>
        <dbReference type="ChEBI" id="CHEBI:18420"/>
    </ligand>
</feature>
<evidence type="ECO:0000313" key="17">
    <source>
        <dbReference type="Proteomes" id="UP000235703"/>
    </source>
</evidence>
<dbReference type="Proteomes" id="UP000549517">
    <property type="component" value="Unassembled WGS sequence"/>
</dbReference>
<feature type="binding site" evidence="10">
    <location>
        <begin position="206"/>
        <end position="207"/>
    </location>
    <ligand>
        <name>2-[(2R,5Z)-2-carboxy-4-methylthiazol-5(2H)-ylidene]ethyl phosphate</name>
        <dbReference type="ChEBI" id="CHEBI:62899"/>
    </ligand>
</feature>
<comment type="catalytic activity">
    <reaction evidence="7 10 11">
        <text>4-methyl-5-(2-phosphooxyethyl)-thiazole + 4-amino-2-methyl-5-(diphosphooxymethyl)pyrimidine + H(+) = thiamine phosphate + diphosphate</text>
        <dbReference type="Rhea" id="RHEA:22328"/>
        <dbReference type="ChEBI" id="CHEBI:15378"/>
        <dbReference type="ChEBI" id="CHEBI:33019"/>
        <dbReference type="ChEBI" id="CHEBI:37575"/>
        <dbReference type="ChEBI" id="CHEBI:57841"/>
        <dbReference type="ChEBI" id="CHEBI:58296"/>
        <dbReference type="EC" id="2.5.1.3"/>
    </reaction>
</comment>
<dbReference type="PANTHER" id="PTHR20857:SF15">
    <property type="entry name" value="THIAMINE-PHOSPHATE SYNTHASE"/>
    <property type="match status" value="1"/>
</dbReference>
<feature type="region of interest" description="Disordered" evidence="13">
    <location>
        <begin position="231"/>
        <end position="253"/>
    </location>
</feature>
<evidence type="ECO:0000256" key="11">
    <source>
        <dbReference type="RuleBase" id="RU003826"/>
    </source>
</evidence>
<keyword evidence="17" id="KW-1185">Reference proteome</keyword>
<dbReference type="EC" id="2.5.1.3" evidence="10"/>
<evidence type="ECO:0000313" key="18">
    <source>
        <dbReference type="Proteomes" id="UP000549517"/>
    </source>
</evidence>
<dbReference type="EMBL" id="JABEMC010000014">
    <property type="protein sequence ID" value="NNG80338.1"/>
    <property type="molecule type" value="Genomic_DNA"/>
</dbReference>
<keyword evidence="3 10" id="KW-0808">Transferase</keyword>
<dbReference type="Proteomes" id="UP000235703">
    <property type="component" value="Unassembled WGS sequence"/>
</dbReference>
<evidence type="ECO:0000256" key="7">
    <source>
        <dbReference type="ARBA" id="ARBA00047334"/>
    </source>
</evidence>
<dbReference type="GO" id="GO:0004789">
    <property type="term" value="F:thiamine-phosphate diphosphorylase activity"/>
    <property type="evidence" value="ECO:0007669"/>
    <property type="project" value="UniProtKB-UniRule"/>
</dbReference>
<feature type="binding site" evidence="10">
    <location>
        <position position="186"/>
    </location>
    <ligand>
        <name>2-[(2R,5Z)-2-carboxy-4-methylthiazol-5(2H)-ylidene]ethyl phosphate</name>
        <dbReference type="ChEBI" id="CHEBI:62899"/>
    </ligand>
</feature>
<dbReference type="SUPFAM" id="SSF51391">
    <property type="entry name" value="Thiamin phosphate synthase"/>
    <property type="match status" value="1"/>
</dbReference>
<evidence type="ECO:0000256" key="9">
    <source>
        <dbReference type="ARBA" id="ARBA00047883"/>
    </source>
</evidence>
<organism evidence="16 17">
    <name type="scientific">Brevibacterium luteolum</name>
    <dbReference type="NCBI Taxonomy" id="199591"/>
    <lineage>
        <taxon>Bacteria</taxon>
        <taxon>Bacillati</taxon>
        <taxon>Actinomycetota</taxon>
        <taxon>Actinomycetes</taxon>
        <taxon>Micrococcales</taxon>
        <taxon>Brevibacteriaceae</taxon>
        <taxon>Brevibacterium</taxon>
    </lineage>
</organism>
<dbReference type="InterPro" id="IPR036206">
    <property type="entry name" value="ThiamineP_synth_sf"/>
</dbReference>
<dbReference type="PANTHER" id="PTHR20857">
    <property type="entry name" value="THIAMINE-PHOSPHATE PYROPHOSPHORYLASE"/>
    <property type="match status" value="1"/>
</dbReference>
<dbReference type="GO" id="GO:0000287">
    <property type="term" value="F:magnesium ion binding"/>
    <property type="evidence" value="ECO:0007669"/>
    <property type="project" value="UniProtKB-UniRule"/>
</dbReference>
<sequence>MSHDRLAGIDTALYFITDTAQCASAGRLVADTVAEAVAGGAGMVQIRDKDITDDAMYDLTCEVLRAVDEVLGDAKITRPVPVFVNDRVAVVEQLNSEGHLVHLHVGQDDMPFAEVRQHIGQEALLGLSATTPDQFAAAREAGSVDLLGVGLAFPTTTKKNARDVLGPGKIRALAGEAGLPVFGIGGIDLAGAAKMHGTGVAGICVVSAICTAADPRAAAAAIKAAFLTGQTPDTEDRTETHDNTGSHTADGGR</sequence>
<comment type="function">
    <text evidence="1 10">Condenses 4-methyl-5-(beta-hydroxyethyl)thiazole monophosphate (THZ-P) and 2-methyl-4-amino-5-hydroxymethyl pyrimidine pyrophosphate (HMP-PP) to form thiamine monophosphate (TMP).</text>
</comment>
<comment type="pathway">
    <text evidence="2 10 12">Cofactor biosynthesis; thiamine diphosphate biosynthesis; thiamine phosphate from 4-amino-2-methyl-5-diphosphomethylpyrimidine and 4-methyl-5-(2-phosphoethyl)-thiazole: step 1/1.</text>
</comment>
<feature type="binding site" evidence="10">
    <location>
        <begin position="155"/>
        <end position="157"/>
    </location>
    <ligand>
        <name>2-[(2R,5Z)-2-carboxy-4-methylthiazol-5(2H)-ylidene]ethyl phosphate</name>
        <dbReference type="ChEBI" id="CHEBI:62899"/>
    </ligand>
</feature>
<dbReference type="RefSeq" id="WP_102161836.1">
    <property type="nucleotide sequence ID" value="NZ_BAAAKH010000021.1"/>
</dbReference>
<evidence type="ECO:0000313" key="16">
    <source>
        <dbReference type="EMBL" id="PMB98039.1"/>
    </source>
</evidence>
<feature type="binding site" evidence="10">
    <location>
        <position position="85"/>
    </location>
    <ligand>
        <name>4-amino-2-methyl-5-(diphosphooxymethyl)pyrimidine</name>
        <dbReference type="ChEBI" id="CHEBI:57841"/>
    </ligand>
</feature>
<dbReference type="InterPro" id="IPR013785">
    <property type="entry name" value="Aldolase_TIM"/>
</dbReference>
<dbReference type="Gene3D" id="3.20.20.70">
    <property type="entry name" value="Aldolase class I"/>
    <property type="match status" value="1"/>
</dbReference>
<dbReference type="GO" id="GO:0009228">
    <property type="term" value="P:thiamine biosynthetic process"/>
    <property type="evidence" value="ECO:0007669"/>
    <property type="project" value="UniProtKB-KW"/>
</dbReference>
<feature type="domain" description="Thiamine phosphate synthase/TenI" evidence="14">
    <location>
        <begin position="13"/>
        <end position="209"/>
    </location>
</feature>
<evidence type="ECO:0000256" key="3">
    <source>
        <dbReference type="ARBA" id="ARBA00022679"/>
    </source>
</evidence>
<keyword evidence="5 10" id="KW-0460">Magnesium</keyword>